<dbReference type="InterPro" id="IPR022749">
    <property type="entry name" value="D12N6_MeTrfase_N"/>
</dbReference>
<dbReference type="EC" id="2.1.1.72" evidence="1"/>
<keyword evidence="5" id="KW-0680">Restriction system</keyword>
<evidence type="ECO:0000313" key="9">
    <source>
        <dbReference type="EMBL" id="WAX55526.1"/>
    </source>
</evidence>
<evidence type="ECO:0000256" key="5">
    <source>
        <dbReference type="ARBA" id="ARBA00022747"/>
    </source>
</evidence>
<dbReference type="InterPro" id="IPR051537">
    <property type="entry name" value="DNA_Adenine_Mtase"/>
</dbReference>
<protein>
    <recommendedName>
        <fullName evidence="1">site-specific DNA-methyltransferase (adenine-specific)</fullName>
        <ecNumber evidence="1">2.1.1.72</ecNumber>
    </recommendedName>
</protein>
<evidence type="ECO:0000259" key="8">
    <source>
        <dbReference type="Pfam" id="PF12161"/>
    </source>
</evidence>
<evidence type="ECO:0000313" key="10">
    <source>
        <dbReference type="Proteomes" id="UP001164693"/>
    </source>
</evidence>
<dbReference type="InterPro" id="IPR029063">
    <property type="entry name" value="SAM-dependent_MTases_sf"/>
</dbReference>
<dbReference type="Pfam" id="PF02384">
    <property type="entry name" value="N6_Mtase"/>
    <property type="match status" value="1"/>
</dbReference>
<feature type="domain" description="DNA methylase adenine-specific" evidence="7">
    <location>
        <begin position="154"/>
        <end position="453"/>
    </location>
</feature>
<dbReference type="Gene3D" id="3.40.50.150">
    <property type="entry name" value="Vaccinia Virus protein VP39"/>
    <property type="match status" value="1"/>
</dbReference>
<comment type="catalytic activity">
    <reaction evidence="6">
        <text>a 2'-deoxyadenosine in DNA + S-adenosyl-L-methionine = an N(6)-methyl-2'-deoxyadenosine in DNA + S-adenosyl-L-homocysteine + H(+)</text>
        <dbReference type="Rhea" id="RHEA:15197"/>
        <dbReference type="Rhea" id="RHEA-COMP:12418"/>
        <dbReference type="Rhea" id="RHEA-COMP:12419"/>
        <dbReference type="ChEBI" id="CHEBI:15378"/>
        <dbReference type="ChEBI" id="CHEBI:57856"/>
        <dbReference type="ChEBI" id="CHEBI:59789"/>
        <dbReference type="ChEBI" id="CHEBI:90615"/>
        <dbReference type="ChEBI" id="CHEBI:90616"/>
        <dbReference type="EC" id="2.1.1.72"/>
    </reaction>
</comment>
<dbReference type="EMBL" id="CP097463">
    <property type="protein sequence ID" value="WAX55526.1"/>
    <property type="molecule type" value="Genomic_DNA"/>
</dbReference>
<feature type="domain" description="N6 adenine-specific DNA methyltransferase N-terminal" evidence="8">
    <location>
        <begin position="12"/>
        <end position="140"/>
    </location>
</feature>
<keyword evidence="10" id="KW-1185">Reference proteome</keyword>
<sequence>MATPAGFENKVAFVWRIADKLRGHLKPHEYGSVMLPTLVLFRLDAVLEETKPQVLAKATGLDLMSPGADKILRKVAGQPFYNTSPLTLKSMLSDDKNIAAQLRQYIAAFSPAATEVLDAYRYDETITRLDKAGVLYAVLGDFADIELHPNYVSNEAMGYIFEELLRKFSEMSNETAGEHYTPREVIRLMVDLLFAEDADALTGPAPVRTLYDPCAGTSGMLSVAANYLTELNPNALLEVYGQELNPETWAVARSELMMRGVEPDRMALGNSLTQDGYPGLRADYQLTNPPYGVDWKTYADPIKTEATTKGFAGRFGAGLPRISDGSFLFLQHMISKMKPIVGGQGGSRIAIVLSGSPLFSGGAGSGESEIRRWIIENDWLEGIVGLPDQMFYNTGISTYVWIVTNRKPAERAGTVTLVDARELGTKMRKSLGDKRKELSPDAISEISRLFRDALELAGSDPRVKVMRNEEFGYARLTVERQMRRVWRIDDTTLVELPGDLAAVVDKLRGQAWTTEKAARIAVGACGLDTKQINTVVKTITVYDAEAEPIKAKKGHGFEADPDLREQENIALPSGYLDLGEQERIKAVREAAVKHLAEEIHPYVPDAWIDHDKTKIGYEIPFVRQFYVYTPPRPVAEIRADIDALELQVQRLMQGLAG</sequence>
<dbReference type="PANTHER" id="PTHR42933:SF3">
    <property type="entry name" value="TYPE I RESTRICTION ENZYME MJAVIII METHYLASE SUBUNIT"/>
    <property type="match status" value="1"/>
</dbReference>
<evidence type="ECO:0000256" key="3">
    <source>
        <dbReference type="ARBA" id="ARBA00022679"/>
    </source>
</evidence>
<keyword evidence="2" id="KW-0489">Methyltransferase</keyword>
<evidence type="ECO:0000259" key="7">
    <source>
        <dbReference type="Pfam" id="PF02384"/>
    </source>
</evidence>
<keyword evidence="3" id="KW-0808">Transferase</keyword>
<evidence type="ECO:0000256" key="6">
    <source>
        <dbReference type="ARBA" id="ARBA00047942"/>
    </source>
</evidence>
<evidence type="ECO:0000256" key="4">
    <source>
        <dbReference type="ARBA" id="ARBA00022691"/>
    </source>
</evidence>
<gene>
    <name evidence="9" type="ORF">M6B22_13350</name>
</gene>
<dbReference type="SUPFAM" id="SSF53335">
    <property type="entry name" value="S-adenosyl-L-methionine-dependent methyltransferases"/>
    <property type="match status" value="1"/>
</dbReference>
<proteinExistence type="predicted"/>
<organism evidence="9 10">
    <name type="scientific">Jatrophihabitans cynanchi</name>
    <dbReference type="NCBI Taxonomy" id="2944128"/>
    <lineage>
        <taxon>Bacteria</taxon>
        <taxon>Bacillati</taxon>
        <taxon>Actinomycetota</taxon>
        <taxon>Actinomycetes</taxon>
        <taxon>Jatrophihabitantales</taxon>
        <taxon>Jatrophihabitantaceae</taxon>
        <taxon>Jatrophihabitans</taxon>
    </lineage>
</organism>
<keyword evidence="4" id="KW-0949">S-adenosyl-L-methionine</keyword>
<accession>A0ABY7JSI4</accession>
<dbReference type="PANTHER" id="PTHR42933">
    <property type="entry name" value="SLR6095 PROTEIN"/>
    <property type="match status" value="1"/>
</dbReference>
<dbReference type="Pfam" id="PF12161">
    <property type="entry name" value="HsdM_N"/>
    <property type="match status" value="1"/>
</dbReference>
<reference evidence="9" key="1">
    <citation type="submission" date="2022-05" db="EMBL/GenBank/DDBJ databases">
        <title>Jatrophihabitans sp. SB3-54 whole genome sequence.</title>
        <authorList>
            <person name="Suh M.K."/>
            <person name="Eom M.K."/>
            <person name="Kim J.S."/>
            <person name="Kim H.S."/>
            <person name="Do H.E."/>
            <person name="Shin Y.K."/>
            <person name="Lee J.-S."/>
        </authorList>
    </citation>
    <scope>NUCLEOTIDE SEQUENCE</scope>
    <source>
        <strain evidence="9">SB3-54</strain>
    </source>
</reference>
<dbReference type="Proteomes" id="UP001164693">
    <property type="component" value="Chromosome"/>
</dbReference>
<name>A0ABY7JSI4_9ACTN</name>
<evidence type="ECO:0000256" key="1">
    <source>
        <dbReference type="ARBA" id="ARBA00011900"/>
    </source>
</evidence>
<dbReference type="PRINTS" id="PR00507">
    <property type="entry name" value="N12N6MTFRASE"/>
</dbReference>
<evidence type="ECO:0000256" key="2">
    <source>
        <dbReference type="ARBA" id="ARBA00022603"/>
    </source>
</evidence>
<dbReference type="InterPro" id="IPR003356">
    <property type="entry name" value="DNA_methylase_A-5"/>
</dbReference>
<dbReference type="RefSeq" id="WP_269442042.1">
    <property type="nucleotide sequence ID" value="NZ_CP097463.1"/>
</dbReference>